<proteinExistence type="predicted"/>
<evidence type="ECO:0000313" key="2">
    <source>
        <dbReference type="EMBL" id="WRP17414.1"/>
    </source>
</evidence>
<organism evidence="2 3">
    <name type="scientific">Carboxydichorda subterranea</name>
    <dbReference type="NCBI Taxonomy" id="3109565"/>
    <lineage>
        <taxon>Bacteria</taxon>
        <taxon>Bacillati</taxon>
        <taxon>Bacillota</taxon>
        <taxon>Limnochordia</taxon>
        <taxon>Limnochordales</taxon>
        <taxon>Geochordaceae</taxon>
        <taxon>Carboxydichorda</taxon>
    </lineage>
</organism>
<sequence length="389" mass="42269">MAFRETIVRLGTTCAALVAFILTFGSLTAAAQDGMTIAAEPLYVSFTGADIHILDEVLDWQKPTPEGVAYSREVTPRWFQPGPSLVPRLTASVGLTPDFTLAAEGLFVDWGDSESRHFEAPPSVSGDVSYRNAVFLWDGNFRLPDESQFAMPNDQHPSGWSPIDWSADAGIRLASGSVGARIRLFSGGGFEVAAEGGLSIFHLDHHFNRRVAMTFQGATDWYTESEGTQTVLEYVRNRITLDEKASSTGTVFGPNVGLRLSAYLGDAFIEASASQGILMGILQTSSRFVDVDDALVDTANPPDGIWDYHDVLRGDIPFEEDVRTTIPATRIALSVSYPVGPAQIGVGAFYSLYRNVPVSPGLSYRDMTFKRRTQDMGLSGIGAFARLSF</sequence>
<protein>
    <submittedName>
        <fullName evidence="2">Uncharacterized protein</fullName>
    </submittedName>
</protein>
<feature type="chain" id="PRO_5047471345" evidence="1">
    <location>
        <begin position="32"/>
        <end position="389"/>
    </location>
</feature>
<name>A0ABZ1BXJ1_9FIRM</name>
<keyword evidence="3" id="KW-1185">Reference proteome</keyword>
<evidence type="ECO:0000256" key="1">
    <source>
        <dbReference type="SAM" id="SignalP"/>
    </source>
</evidence>
<dbReference type="RefSeq" id="WP_324716685.1">
    <property type="nucleotide sequence ID" value="NZ_CP141615.1"/>
</dbReference>
<accession>A0ABZ1BXJ1</accession>
<dbReference type="Proteomes" id="UP001332192">
    <property type="component" value="Chromosome"/>
</dbReference>
<gene>
    <name evidence="2" type="ORF">U7230_15245</name>
</gene>
<evidence type="ECO:0000313" key="3">
    <source>
        <dbReference type="Proteomes" id="UP001332192"/>
    </source>
</evidence>
<reference evidence="2 3" key="1">
    <citation type="journal article" date="2024" name="Front. Microbiol.">
        <title>Novel thermophilic genera Geochorda gen. nov. and Carboxydochorda gen. nov. from the deep terrestrial subsurface reveal the ecophysiological diversity in the class Limnochordia.</title>
        <authorList>
            <person name="Karnachuk O.V."/>
            <person name="Lukina A.P."/>
            <person name="Avakyan M.R."/>
            <person name="Kadnikov V.V."/>
            <person name="Begmatov S."/>
            <person name="Beletsky A.V."/>
            <person name="Vlasova K.G."/>
            <person name="Novikov A.A."/>
            <person name="Shcherbakova V.A."/>
            <person name="Mardanov A.V."/>
            <person name="Ravin N.V."/>
        </authorList>
    </citation>
    <scope>NUCLEOTIDE SEQUENCE [LARGE SCALE GENOMIC DNA]</scope>
    <source>
        <strain evidence="2 3">L945</strain>
    </source>
</reference>
<dbReference type="EMBL" id="CP141615">
    <property type="protein sequence ID" value="WRP17414.1"/>
    <property type="molecule type" value="Genomic_DNA"/>
</dbReference>
<keyword evidence="1" id="KW-0732">Signal</keyword>
<feature type="signal peptide" evidence="1">
    <location>
        <begin position="1"/>
        <end position="31"/>
    </location>
</feature>